<comment type="caution">
    <text evidence="2">The sequence shown here is derived from an EMBL/GenBank/DDBJ whole genome shotgun (WGS) entry which is preliminary data.</text>
</comment>
<organism evidence="2 3">
    <name type="scientific">Nocardioides eburneus</name>
    <dbReference type="NCBI Taxonomy" id="3231482"/>
    <lineage>
        <taxon>Bacteria</taxon>
        <taxon>Bacillati</taxon>
        <taxon>Actinomycetota</taxon>
        <taxon>Actinomycetes</taxon>
        <taxon>Propionibacteriales</taxon>
        <taxon>Nocardioidaceae</taxon>
        <taxon>Nocardioides</taxon>
    </lineage>
</organism>
<protein>
    <submittedName>
        <fullName evidence="2">4-amino-4-deoxy-L-arabinose transferase</fullName>
    </submittedName>
</protein>
<dbReference type="GO" id="GO:0016740">
    <property type="term" value="F:transferase activity"/>
    <property type="evidence" value="ECO:0007669"/>
    <property type="project" value="UniProtKB-KW"/>
</dbReference>
<feature type="region of interest" description="Disordered" evidence="1">
    <location>
        <begin position="191"/>
        <end position="211"/>
    </location>
</feature>
<sequence length="211" mass="22078">MTRGASTGAARTVGPAARAAEVLALVRTRPATLGDGRLICIDGPAGSGKSTLASAIVEASGAAVVHLDDLYDGWDGLPRLDDQLDPLLRPLAAGRPGSYRRYDWQAMAYDGVVTVPPAPLLVLEGVGSGSAAYARLCTVLVWVEAPYELRRRRGLARDGDAFAPHWETWARSEDALFARDRTRDRADVVVQTGSGTPTGSRDAGGAVGPAG</sequence>
<name>A0ABV3T1Y6_9ACTN</name>
<keyword evidence="3" id="KW-1185">Reference proteome</keyword>
<dbReference type="Proteomes" id="UP001556631">
    <property type="component" value="Unassembled WGS sequence"/>
</dbReference>
<dbReference type="Gene3D" id="3.40.50.300">
    <property type="entry name" value="P-loop containing nucleotide triphosphate hydrolases"/>
    <property type="match status" value="1"/>
</dbReference>
<reference evidence="2 3" key="1">
    <citation type="submission" date="2024-07" db="EMBL/GenBank/DDBJ databases">
        <authorList>
            <person name="Lee S."/>
            <person name="Kang M."/>
        </authorList>
    </citation>
    <scope>NUCLEOTIDE SEQUENCE [LARGE SCALE GENOMIC DNA]</scope>
    <source>
        <strain evidence="2 3">DS6</strain>
    </source>
</reference>
<keyword evidence="2" id="KW-0808">Transferase</keyword>
<evidence type="ECO:0000313" key="2">
    <source>
        <dbReference type="EMBL" id="MEX0429221.1"/>
    </source>
</evidence>
<evidence type="ECO:0000256" key="1">
    <source>
        <dbReference type="SAM" id="MobiDB-lite"/>
    </source>
</evidence>
<dbReference type="EMBL" id="JBFPJR010000036">
    <property type="protein sequence ID" value="MEX0429221.1"/>
    <property type="molecule type" value="Genomic_DNA"/>
</dbReference>
<gene>
    <name evidence="2" type="ORF">AB3X52_16480</name>
</gene>
<accession>A0ABV3T1Y6</accession>
<dbReference type="InterPro" id="IPR027417">
    <property type="entry name" value="P-loop_NTPase"/>
</dbReference>
<dbReference type="RefSeq" id="WP_367995187.1">
    <property type="nucleotide sequence ID" value="NZ_JBFPJR010000036.1"/>
</dbReference>
<proteinExistence type="predicted"/>
<dbReference type="SUPFAM" id="SSF52540">
    <property type="entry name" value="P-loop containing nucleoside triphosphate hydrolases"/>
    <property type="match status" value="1"/>
</dbReference>
<evidence type="ECO:0000313" key="3">
    <source>
        <dbReference type="Proteomes" id="UP001556631"/>
    </source>
</evidence>